<dbReference type="Proteomes" id="UP000197050">
    <property type="component" value="Chromosome"/>
</dbReference>
<accession>A0A1Z3U786</accession>
<evidence type="ECO:0000256" key="1">
    <source>
        <dbReference type="SAM" id="Phobius"/>
    </source>
</evidence>
<dbReference type="RefSeq" id="WP_088582466.1">
    <property type="nucleotide sequence ID" value="NZ_CP022048.2"/>
</dbReference>
<name>A0A1Z3U786_BREVE</name>
<keyword evidence="1" id="KW-0472">Membrane</keyword>
<sequence length="110" mass="11561">MSDLPDPRDFAAFWGLCGGMFYGALGVIAAFSAKVGTPLARRRALLELIAGAVFAPVIAEAFTGWVLTVIPGLAMPAVALTLGLITVPYGPAFIERIKGQIDKRLGGRET</sequence>
<keyword evidence="1" id="KW-1133">Transmembrane helix</keyword>
<dbReference type="KEGG" id="bvc:CEP68_06320"/>
<feature type="transmembrane region" description="Helical" evidence="1">
    <location>
        <begin position="45"/>
        <end position="67"/>
    </location>
</feature>
<dbReference type="EMBL" id="CP022048">
    <property type="protein sequence ID" value="ASE39147.1"/>
    <property type="molecule type" value="Genomic_DNA"/>
</dbReference>
<protein>
    <submittedName>
        <fullName evidence="2">Uncharacterized protein</fullName>
    </submittedName>
</protein>
<keyword evidence="1" id="KW-0812">Transmembrane</keyword>
<feature type="transmembrane region" description="Helical" evidence="1">
    <location>
        <begin position="73"/>
        <end position="94"/>
    </location>
</feature>
<reference evidence="3" key="1">
    <citation type="submission" date="2017-06" db="EMBL/GenBank/DDBJ databases">
        <title>FDA dAtabase for Regulatory Grade micrObial Sequences (FDA-ARGOS): Supporting development and validation of Infectious Disease Dx tests.</title>
        <authorList>
            <person name="Minogue T."/>
            <person name="Wolcott M."/>
            <person name="Wasieloski L."/>
            <person name="Aguilar W."/>
            <person name="Moore D."/>
            <person name="Tallon L."/>
            <person name="Sadzewicz L."/>
            <person name="Sengamalay N."/>
            <person name="Ott S."/>
            <person name="Godinez A."/>
            <person name="Nagaraj S."/>
            <person name="Nadendla S."/>
            <person name="Geyer C."/>
            <person name="Sichtig H."/>
        </authorList>
    </citation>
    <scope>NUCLEOTIDE SEQUENCE [LARGE SCALE GENOMIC DNA]</scope>
    <source>
        <strain evidence="3">FDAARGOS_289</strain>
    </source>
</reference>
<proteinExistence type="predicted"/>
<evidence type="ECO:0000313" key="2">
    <source>
        <dbReference type="EMBL" id="ASE39147.1"/>
    </source>
</evidence>
<feature type="transmembrane region" description="Helical" evidence="1">
    <location>
        <begin position="12"/>
        <end position="33"/>
    </location>
</feature>
<evidence type="ECO:0000313" key="3">
    <source>
        <dbReference type="Proteomes" id="UP000197050"/>
    </source>
</evidence>
<dbReference type="AlphaFoldDB" id="A0A1Z3U786"/>
<organism evidence="2 3">
    <name type="scientific">Brevundimonas vesicularis</name>
    <name type="common">Pseudomonas vesicularis</name>
    <dbReference type="NCBI Taxonomy" id="41276"/>
    <lineage>
        <taxon>Bacteria</taxon>
        <taxon>Pseudomonadati</taxon>
        <taxon>Pseudomonadota</taxon>
        <taxon>Alphaproteobacteria</taxon>
        <taxon>Caulobacterales</taxon>
        <taxon>Caulobacteraceae</taxon>
        <taxon>Brevundimonas</taxon>
    </lineage>
</organism>
<dbReference type="GeneID" id="34014518"/>
<gene>
    <name evidence="2" type="ORF">CEP68_06320</name>
</gene>